<feature type="signal peptide" evidence="2">
    <location>
        <begin position="1"/>
        <end position="25"/>
    </location>
</feature>
<dbReference type="RefSeq" id="WP_176954681.1">
    <property type="nucleotide sequence ID" value="NZ_FNMZ01000002.1"/>
</dbReference>
<keyword evidence="6" id="KW-1185">Reference proteome</keyword>
<dbReference type="InterPro" id="IPR003715">
    <property type="entry name" value="Poly_export_N"/>
</dbReference>
<dbReference type="Proteomes" id="UP000199118">
    <property type="component" value="Unassembled WGS sequence"/>
</dbReference>
<evidence type="ECO:0000259" key="4">
    <source>
        <dbReference type="Pfam" id="PF10531"/>
    </source>
</evidence>
<gene>
    <name evidence="5" type="ORF">SAMN05444336_102444</name>
</gene>
<name>A0A1H2WNP8_9RHOB</name>
<evidence type="ECO:0000256" key="2">
    <source>
        <dbReference type="SAM" id="SignalP"/>
    </source>
</evidence>
<keyword evidence="1 2" id="KW-0732">Signal</keyword>
<dbReference type="EMBL" id="FNMZ01000002">
    <property type="protein sequence ID" value="SDW82283.1"/>
    <property type="molecule type" value="Genomic_DNA"/>
</dbReference>
<reference evidence="5 6" key="1">
    <citation type="submission" date="2016-10" db="EMBL/GenBank/DDBJ databases">
        <authorList>
            <person name="de Groot N.N."/>
        </authorList>
    </citation>
    <scope>NUCLEOTIDE SEQUENCE [LARGE SCALE GENOMIC DNA]</scope>
    <source>
        <strain evidence="5 6">DSM 17890</strain>
    </source>
</reference>
<dbReference type="STRING" id="356660.SAMN05444336_102444"/>
<feature type="domain" description="Polysaccharide export protein N-terminal" evidence="3">
    <location>
        <begin position="54"/>
        <end position="125"/>
    </location>
</feature>
<evidence type="ECO:0000259" key="3">
    <source>
        <dbReference type="Pfam" id="PF02563"/>
    </source>
</evidence>
<evidence type="ECO:0000313" key="5">
    <source>
        <dbReference type="EMBL" id="SDW82283.1"/>
    </source>
</evidence>
<dbReference type="Gene3D" id="3.10.560.10">
    <property type="entry name" value="Outer membrane lipoprotein wza domain like"/>
    <property type="match status" value="1"/>
</dbReference>
<evidence type="ECO:0000313" key="6">
    <source>
        <dbReference type="Proteomes" id="UP000199118"/>
    </source>
</evidence>
<dbReference type="InterPro" id="IPR049712">
    <property type="entry name" value="Poly_export"/>
</dbReference>
<dbReference type="GO" id="GO:0015159">
    <property type="term" value="F:polysaccharide transmembrane transporter activity"/>
    <property type="evidence" value="ECO:0007669"/>
    <property type="project" value="InterPro"/>
</dbReference>
<dbReference type="PANTHER" id="PTHR33619:SF3">
    <property type="entry name" value="POLYSACCHARIDE EXPORT PROTEIN GFCE-RELATED"/>
    <property type="match status" value="1"/>
</dbReference>
<dbReference type="Pfam" id="PF02563">
    <property type="entry name" value="Poly_export"/>
    <property type="match status" value="1"/>
</dbReference>
<accession>A0A1H2WNP8</accession>
<dbReference type="InterPro" id="IPR019554">
    <property type="entry name" value="Soluble_ligand-bd"/>
</dbReference>
<evidence type="ECO:0000256" key="1">
    <source>
        <dbReference type="ARBA" id="ARBA00022729"/>
    </source>
</evidence>
<dbReference type="Gene3D" id="3.30.1950.10">
    <property type="entry name" value="wza like domain"/>
    <property type="match status" value="1"/>
</dbReference>
<feature type="domain" description="Soluble ligand binding" evidence="4">
    <location>
        <begin position="148"/>
        <end position="194"/>
    </location>
</feature>
<organism evidence="5 6">
    <name type="scientific">Albimonas donghaensis</name>
    <dbReference type="NCBI Taxonomy" id="356660"/>
    <lineage>
        <taxon>Bacteria</taxon>
        <taxon>Pseudomonadati</taxon>
        <taxon>Pseudomonadota</taxon>
        <taxon>Alphaproteobacteria</taxon>
        <taxon>Rhodobacterales</taxon>
        <taxon>Paracoccaceae</taxon>
        <taxon>Albimonas</taxon>
    </lineage>
</organism>
<sequence length="234" mass="24856">MPRFAFLALALVAALTISTSTGLRAQTEQSAQSQASSSAATAAELAASSHGSAYYSVRPGDTLSVTVLEDPNLNRTVLVRPDGRISMPIAGTVMAAGNSPEQVEAALRQRLARGFQITPTVTVSVAGLAPILGSELLAEEEEEPYAYYLVGAFNNVGRIETQEELTLLTAIALAGGPTAFAAKDRIMLRRKDEAGVETVHMFDYERFEEGLPLEGDIAILPGDVIFAPERGLFD</sequence>
<proteinExistence type="predicted"/>
<protein>
    <submittedName>
        <fullName evidence="5">Polysaccharide export outer membrane protein</fullName>
    </submittedName>
</protein>
<feature type="chain" id="PRO_5011621657" evidence="2">
    <location>
        <begin position="26"/>
        <end position="234"/>
    </location>
</feature>
<dbReference type="Pfam" id="PF10531">
    <property type="entry name" value="SLBB"/>
    <property type="match status" value="1"/>
</dbReference>
<dbReference type="AlphaFoldDB" id="A0A1H2WNP8"/>
<dbReference type="PANTHER" id="PTHR33619">
    <property type="entry name" value="POLYSACCHARIDE EXPORT PROTEIN GFCE-RELATED"/>
    <property type="match status" value="1"/>
</dbReference>